<feature type="binding site" evidence="2">
    <location>
        <position position="108"/>
    </location>
    <ligand>
        <name>a divalent metal cation</name>
        <dbReference type="ChEBI" id="CHEBI:60240"/>
        <label>1</label>
    </ligand>
</feature>
<dbReference type="Gene3D" id="3.40.1390.30">
    <property type="entry name" value="NIF3 (NGG1p interacting factor 3)-like"/>
    <property type="match status" value="1"/>
</dbReference>
<evidence type="ECO:0000313" key="4">
    <source>
        <dbReference type="Proteomes" id="UP001150925"/>
    </source>
</evidence>
<dbReference type="Pfam" id="PF01784">
    <property type="entry name" value="DUF34_NIF3"/>
    <property type="match status" value="1"/>
</dbReference>
<evidence type="ECO:0000313" key="3">
    <source>
        <dbReference type="EMBL" id="KAJ1967946.1"/>
    </source>
</evidence>
<dbReference type="FunFam" id="3.40.1390.30:FF:000001">
    <property type="entry name" value="GTP cyclohydrolase 1 type 2"/>
    <property type="match status" value="1"/>
</dbReference>
<comment type="caution">
    <text evidence="3">The sequence shown here is derived from an EMBL/GenBank/DDBJ whole genome shotgun (WGS) entry which is preliminary data.</text>
</comment>
<sequence>MSLLKHTVSALERRFPLKLASTAWDNVGVLLEAPTARAQANKVLLTIDLTSTVLQEALADPQVGMVVAYHPPIFRGIKEFTMSDPKQAILLQCAAKGISVYSPHTAWDNNGQGNADWLATCLDTPVSAVETILPVDNPSDDHPGAGTGRLVTLGEPRTLSQLVASLKRHLELPHLRVAPSDCHWAENTDRQPIRSVAICAGSGASVLTRTKADLFLTGEMSHHDVLAAVEDRTSVILCEHSNSERGFLKQVVQPLLEEAFRAQALDYTVTCSRVDRDPLSCW</sequence>
<dbReference type="OrthoDB" id="3345469at2759"/>
<evidence type="ECO:0000256" key="1">
    <source>
        <dbReference type="ARBA" id="ARBA00006964"/>
    </source>
</evidence>
<comment type="similarity">
    <text evidence="1">Belongs to the GTP cyclohydrolase I type 2/NIF3 family.</text>
</comment>
<dbReference type="PANTHER" id="PTHR13799:SF13">
    <property type="entry name" value="NIF3-LIKE PROTEIN 1"/>
    <property type="match status" value="1"/>
</dbReference>
<name>A0A9W8E8Y2_9FUNG</name>
<gene>
    <name evidence="3" type="ORF">IWQ62_001543</name>
</gene>
<protein>
    <recommendedName>
        <fullName evidence="5">Nif3-like dinuclear metal center hexameric protein</fullName>
    </recommendedName>
</protein>
<keyword evidence="2" id="KW-0479">Metal-binding</keyword>
<evidence type="ECO:0000256" key="2">
    <source>
        <dbReference type="PIRSR" id="PIRSR602678-1"/>
    </source>
</evidence>
<feature type="binding site" evidence="2">
    <location>
        <position position="240"/>
    </location>
    <ligand>
        <name>a divalent metal cation</name>
        <dbReference type="ChEBI" id="CHEBI:60240"/>
        <label>1</label>
    </ligand>
</feature>
<dbReference type="AlphaFoldDB" id="A0A9W8E8Y2"/>
<feature type="binding site" evidence="2">
    <location>
        <position position="244"/>
    </location>
    <ligand>
        <name>a divalent metal cation</name>
        <dbReference type="ChEBI" id="CHEBI:60240"/>
        <label>1</label>
    </ligand>
</feature>
<feature type="binding site" evidence="2">
    <location>
        <position position="70"/>
    </location>
    <ligand>
        <name>a divalent metal cation</name>
        <dbReference type="ChEBI" id="CHEBI:60240"/>
        <label>1</label>
    </ligand>
</feature>
<dbReference type="InterPro" id="IPR002678">
    <property type="entry name" value="DUF34/NIF3"/>
</dbReference>
<dbReference type="EMBL" id="JANBPY010000255">
    <property type="protein sequence ID" value="KAJ1967946.1"/>
    <property type="molecule type" value="Genomic_DNA"/>
</dbReference>
<dbReference type="NCBIfam" id="TIGR00486">
    <property type="entry name" value="YbgI_SA1388"/>
    <property type="match status" value="1"/>
</dbReference>
<keyword evidence="4" id="KW-1185">Reference proteome</keyword>
<dbReference type="PANTHER" id="PTHR13799">
    <property type="entry name" value="NGG1 INTERACTING FACTOR 3"/>
    <property type="match status" value="1"/>
</dbReference>
<dbReference type="InterPro" id="IPR036069">
    <property type="entry name" value="DUF34/NIF3_sf"/>
</dbReference>
<evidence type="ECO:0008006" key="5">
    <source>
        <dbReference type="Google" id="ProtNLM"/>
    </source>
</evidence>
<reference evidence="3" key="1">
    <citation type="submission" date="2022-07" db="EMBL/GenBank/DDBJ databases">
        <title>Phylogenomic reconstructions and comparative analyses of Kickxellomycotina fungi.</title>
        <authorList>
            <person name="Reynolds N.K."/>
            <person name="Stajich J.E."/>
            <person name="Barry K."/>
            <person name="Grigoriev I.V."/>
            <person name="Crous P."/>
            <person name="Smith M.E."/>
        </authorList>
    </citation>
    <scope>NUCLEOTIDE SEQUENCE</scope>
    <source>
        <strain evidence="3">RSA 1196</strain>
    </source>
</reference>
<dbReference type="GO" id="GO:0005739">
    <property type="term" value="C:mitochondrion"/>
    <property type="evidence" value="ECO:0007669"/>
    <property type="project" value="TreeGrafter"/>
</dbReference>
<organism evidence="3 4">
    <name type="scientific">Dispira parvispora</name>
    <dbReference type="NCBI Taxonomy" id="1520584"/>
    <lineage>
        <taxon>Eukaryota</taxon>
        <taxon>Fungi</taxon>
        <taxon>Fungi incertae sedis</taxon>
        <taxon>Zoopagomycota</taxon>
        <taxon>Kickxellomycotina</taxon>
        <taxon>Dimargaritomycetes</taxon>
        <taxon>Dimargaritales</taxon>
        <taxon>Dimargaritaceae</taxon>
        <taxon>Dispira</taxon>
    </lineage>
</organism>
<dbReference type="Proteomes" id="UP001150925">
    <property type="component" value="Unassembled WGS sequence"/>
</dbReference>
<proteinExistence type="inferred from homology"/>
<dbReference type="SUPFAM" id="SSF102705">
    <property type="entry name" value="NIF3 (NGG1p interacting factor 3)-like"/>
    <property type="match status" value="1"/>
</dbReference>
<dbReference type="GO" id="GO:0046872">
    <property type="term" value="F:metal ion binding"/>
    <property type="evidence" value="ECO:0007669"/>
    <property type="project" value="UniProtKB-KW"/>
</dbReference>
<accession>A0A9W8E8Y2</accession>